<organism evidence="2 3">
    <name type="scientific">Actinocrispum wychmicini</name>
    <dbReference type="NCBI Taxonomy" id="1213861"/>
    <lineage>
        <taxon>Bacteria</taxon>
        <taxon>Bacillati</taxon>
        <taxon>Actinomycetota</taxon>
        <taxon>Actinomycetes</taxon>
        <taxon>Pseudonocardiales</taxon>
        <taxon>Pseudonocardiaceae</taxon>
        <taxon>Actinocrispum</taxon>
    </lineage>
</organism>
<feature type="transmembrane region" description="Helical" evidence="1">
    <location>
        <begin position="85"/>
        <end position="106"/>
    </location>
</feature>
<sequence length="233" mass="23675">MLCSSCAKPLSEGGGGCPSCGVARPERPVPGRVAVGTVVAVSHPRAEPVVDQHIVAATRVLAVLTCVGLVATVPVGGGAMFGRALLVVAVGLVLLLVTGCVLVMAVRPAAEAGGTTFGAITRPLTLPMRSVVRERTVDVSSFSIKEVSGATVNCDVRGAVRAAAPSRGDMVEVYGKRLRTGAVLVHQFVDRTSGTTLPVRMPVACVTARLASVAVAALWALATLGMAVLLVFG</sequence>
<dbReference type="Proteomes" id="UP000295680">
    <property type="component" value="Unassembled WGS sequence"/>
</dbReference>
<gene>
    <name evidence="2" type="ORF">EV192_104598</name>
</gene>
<dbReference type="EMBL" id="SLWS01000004">
    <property type="protein sequence ID" value="TCO59755.1"/>
    <property type="molecule type" value="Genomic_DNA"/>
</dbReference>
<keyword evidence="3" id="KW-1185">Reference proteome</keyword>
<evidence type="ECO:0000313" key="2">
    <source>
        <dbReference type="EMBL" id="TCO59755.1"/>
    </source>
</evidence>
<reference evidence="2 3" key="1">
    <citation type="submission" date="2019-03" db="EMBL/GenBank/DDBJ databases">
        <title>Genomic Encyclopedia of Type Strains, Phase IV (KMG-IV): sequencing the most valuable type-strain genomes for metagenomic binning, comparative biology and taxonomic classification.</title>
        <authorList>
            <person name="Goeker M."/>
        </authorList>
    </citation>
    <scope>NUCLEOTIDE SEQUENCE [LARGE SCALE GENOMIC DNA]</scope>
    <source>
        <strain evidence="2 3">DSM 45934</strain>
    </source>
</reference>
<keyword evidence="1" id="KW-0472">Membrane</keyword>
<keyword evidence="1" id="KW-1133">Transmembrane helix</keyword>
<comment type="caution">
    <text evidence="2">The sequence shown here is derived from an EMBL/GenBank/DDBJ whole genome shotgun (WGS) entry which is preliminary data.</text>
</comment>
<proteinExistence type="predicted"/>
<protein>
    <submittedName>
        <fullName evidence="2">Uncharacterized protein</fullName>
    </submittedName>
</protein>
<name>A0A4R2K0A6_9PSEU</name>
<feature type="transmembrane region" description="Helical" evidence="1">
    <location>
        <begin position="60"/>
        <end position="79"/>
    </location>
</feature>
<dbReference type="AlphaFoldDB" id="A0A4R2K0A6"/>
<evidence type="ECO:0000313" key="3">
    <source>
        <dbReference type="Proteomes" id="UP000295680"/>
    </source>
</evidence>
<feature type="transmembrane region" description="Helical" evidence="1">
    <location>
        <begin position="210"/>
        <end position="232"/>
    </location>
</feature>
<evidence type="ECO:0000256" key="1">
    <source>
        <dbReference type="SAM" id="Phobius"/>
    </source>
</evidence>
<keyword evidence="1" id="KW-0812">Transmembrane</keyword>
<accession>A0A4R2K0A6</accession>